<dbReference type="GO" id="GO:0009507">
    <property type="term" value="C:chloroplast"/>
    <property type="evidence" value="ECO:0007669"/>
    <property type="project" value="UniProtKB-SubCell"/>
</dbReference>
<evidence type="ECO:0000256" key="4">
    <source>
        <dbReference type="ARBA" id="ARBA00022692"/>
    </source>
</evidence>
<dbReference type="InterPro" id="IPR014851">
    <property type="entry name" value="BCS1_N"/>
</dbReference>
<comment type="similarity">
    <text evidence="3">Belongs to the AAA ATPase family. BCS1 subfamily.</text>
</comment>
<dbReference type="GO" id="GO:0005743">
    <property type="term" value="C:mitochondrial inner membrane"/>
    <property type="evidence" value="ECO:0007669"/>
    <property type="project" value="UniProtKB-SubCell"/>
</dbReference>
<protein>
    <recommendedName>
        <fullName evidence="18">AAA+ ATPase domain-containing protein</fullName>
    </recommendedName>
</protein>
<evidence type="ECO:0000256" key="6">
    <source>
        <dbReference type="ARBA" id="ARBA00022792"/>
    </source>
</evidence>
<gene>
    <name evidence="17" type="ORF">GTHE00462_LOCUS16380</name>
</gene>
<organism evidence="17">
    <name type="scientific">Guillardia theta</name>
    <name type="common">Cryptophyte</name>
    <name type="synonym">Cryptomonas phi</name>
    <dbReference type="NCBI Taxonomy" id="55529"/>
    <lineage>
        <taxon>Eukaryota</taxon>
        <taxon>Cryptophyceae</taxon>
        <taxon>Pyrenomonadales</taxon>
        <taxon>Geminigeraceae</taxon>
        <taxon>Guillardia</taxon>
    </lineage>
</organism>
<proteinExistence type="inferred from homology"/>
<keyword evidence="7" id="KW-0378">Hydrolase</keyword>
<reference evidence="17" key="1">
    <citation type="submission" date="2021-01" db="EMBL/GenBank/DDBJ databases">
        <authorList>
            <person name="Corre E."/>
            <person name="Pelletier E."/>
            <person name="Niang G."/>
            <person name="Scheremetjew M."/>
            <person name="Finn R."/>
            <person name="Kale V."/>
            <person name="Holt S."/>
            <person name="Cochrane G."/>
            <person name="Meng A."/>
            <person name="Brown T."/>
            <person name="Cohen L."/>
        </authorList>
    </citation>
    <scope>NUCLEOTIDE SEQUENCE</scope>
    <source>
        <strain evidence="17">CCMP 2712</strain>
    </source>
</reference>
<evidence type="ECO:0000256" key="13">
    <source>
        <dbReference type="RuleBase" id="RU003651"/>
    </source>
</evidence>
<keyword evidence="4 14" id="KW-0812">Transmembrane</keyword>
<dbReference type="PANTHER" id="PTHR23070">
    <property type="entry name" value="BCS1 AAA-TYPE ATPASE"/>
    <property type="match status" value="1"/>
</dbReference>
<dbReference type="InterPro" id="IPR027417">
    <property type="entry name" value="P-loop_NTPase"/>
</dbReference>
<dbReference type="OMA" id="LFMTTNK"/>
<sequence>MFQHHVLFSNGFQGNTDANARCEVSDPLSFGYQYFAGAIVVFLAGMLASFGNSGFDTCCDIVRRRFVFTIEFLSCDETLIWMSNWVSEHPSSANTRNVSVFSSFRSLGLLRSETDKQQQDHILLPTGWIILKHKNRWILITRSSKPKANHRSLAESSNMRLYVLGGSKQFLLDLLEEAREAYETKKNSRTRIYVADEYSYWNLTSSRMSRPLSTVLTWPLDRSGAVLDDCKRFLEAEQWYASRGIPWRRGYLLHGPPGTGKTSLVSALAGALELPIYVVHLSGPKLTDQSFIETLNGSASRCILLLEDIDAAFRQRNSEDVAGGLTFSGLLNALDGVVAQEGRLVFMTTNHLERLDPALVRPGRVDLMVEFHLCTKEMVSAYLRSFYTDISEEEVAEFVEAVPSGALSIAQLQACFLKHAHTPLKALTEIKSVIREMVGH</sequence>
<evidence type="ECO:0000256" key="5">
    <source>
        <dbReference type="ARBA" id="ARBA00022741"/>
    </source>
</evidence>
<keyword evidence="8 13" id="KW-0067">ATP-binding</keyword>
<dbReference type="Pfam" id="PF00004">
    <property type="entry name" value="AAA"/>
    <property type="match status" value="1"/>
</dbReference>
<evidence type="ECO:0000256" key="12">
    <source>
        <dbReference type="ARBA" id="ARBA00048778"/>
    </source>
</evidence>
<dbReference type="InterPro" id="IPR057495">
    <property type="entry name" value="AAA_lid_BCS1"/>
</dbReference>
<keyword evidence="11 14" id="KW-0472">Membrane</keyword>
<dbReference type="SMART" id="SM00382">
    <property type="entry name" value="AAA"/>
    <property type="match status" value="1"/>
</dbReference>
<dbReference type="GO" id="GO:0005524">
    <property type="term" value="F:ATP binding"/>
    <property type="evidence" value="ECO:0007669"/>
    <property type="project" value="UniProtKB-KW"/>
</dbReference>
<feature type="domain" description="AAA+ ATPase" evidence="15">
    <location>
        <begin position="247"/>
        <end position="375"/>
    </location>
</feature>
<dbReference type="Pfam" id="PF08740">
    <property type="entry name" value="BCS1_N"/>
    <property type="match status" value="1"/>
</dbReference>
<evidence type="ECO:0000256" key="7">
    <source>
        <dbReference type="ARBA" id="ARBA00022801"/>
    </source>
</evidence>
<dbReference type="SMART" id="SM01024">
    <property type="entry name" value="BCS1_N"/>
    <property type="match status" value="1"/>
</dbReference>
<dbReference type="GO" id="GO:0016887">
    <property type="term" value="F:ATP hydrolysis activity"/>
    <property type="evidence" value="ECO:0007669"/>
    <property type="project" value="InterPro"/>
</dbReference>
<evidence type="ECO:0000256" key="3">
    <source>
        <dbReference type="ARBA" id="ARBA00007448"/>
    </source>
</evidence>
<dbReference type="CDD" id="cd19510">
    <property type="entry name" value="RecA-like_BCS1"/>
    <property type="match status" value="1"/>
</dbReference>
<dbReference type="InterPro" id="IPR003593">
    <property type="entry name" value="AAA+_ATPase"/>
</dbReference>
<feature type="domain" description="BCS1 N-terminal" evidence="16">
    <location>
        <begin position="42"/>
        <end position="215"/>
    </location>
</feature>
<dbReference type="PROSITE" id="PS00674">
    <property type="entry name" value="AAA"/>
    <property type="match status" value="1"/>
</dbReference>
<dbReference type="Gene3D" id="3.40.50.300">
    <property type="entry name" value="P-loop containing nucleotide triphosphate hydrolases"/>
    <property type="match status" value="1"/>
</dbReference>
<evidence type="ECO:0000259" key="15">
    <source>
        <dbReference type="SMART" id="SM00382"/>
    </source>
</evidence>
<evidence type="ECO:0008006" key="18">
    <source>
        <dbReference type="Google" id="ProtNLM"/>
    </source>
</evidence>
<name>A0A7S4NPN1_GUITH</name>
<keyword evidence="9 14" id="KW-1133">Transmembrane helix</keyword>
<evidence type="ECO:0000256" key="11">
    <source>
        <dbReference type="ARBA" id="ARBA00023136"/>
    </source>
</evidence>
<dbReference type="InterPro" id="IPR003960">
    <property type="entry name" value="ATPase_AAA_CS"/>
</dbReference>
<evidence type="ECO:0000256" key="14">
    <source>
        <dbReference type="SAM" id="Phobius"/>
    </source>
</evidence>
<dbReference type="SUPFAM" id="SSF52540">
    <property type="entry name" value="P-loop containing nucleoside triphosphate hydrolases"/>
    <property type="match status" value="1"/>
</dbReference>
<evidence type="ECO:0000256" key="9">
    <source>
        <dbReference type="ARBA" id="ARBA00022989"/>
    </source>
</evidence>
<dbReference type="InterPro" id="IPR050747">
    <property type="entry name" value="Mitochondrial_chaperone_BCS1"/>
</dbReference>
<comment type="subcellular location">
    <subcellularLocation>
        <location evidence="2">Mitochondrion inner membrane</location>
        <topology evidence="2">Single-pass membrane protein</topology>
    </subcellularLocation>
    <subcellularLocation>
        <location evidence="1">Plastid</location>
        <location evidence="1">Chloroplast</location>
    </subcellularLocation>
</comment>
<keyword evidence="6" id="KW-0999">Mitochondrion inner membrane</keyword>
<evidence type="ECO:0000256" key="1">
    <source>
        <dbReference type="ARBA" id="ARBA00004229"/>
    </source>
</evidence>
<dbReference type="InterPro" id="IPR003959">
    <property type="entry name" value="ATPase_AAA_core"/>
</dbReference>
<feature type="transmembrane region" description="Helical" evidence="14">
    <location>
        <begin position="34"/>
        <end position="55"/>
    </location>
</feature>
<evidence type="ECO:0000313" key="17">
    <source>
        <dbReference type="EMBL" id="CAE2301761.1"/>
    </source>
</evidence>
<accession>A0A7S4NPN1</accession>
<dbReference type="AlphaFoldDB" id="A0A7S4NPN1"/>
<comment type="catalytic activity">
    <reaction evidence="12">
        <text>ATP + H2O = ADP + phosphate + H(+)</text>
        <dbReference type="Rhea" id="RHEA:13065"/>
        <dbReference type="ChEBI" id="CHEBI:15377"/>
        <dbReference type="ChEBI" id="CHEBI:15378"/>
        <dbReference type="ChEBI" id="CHEBI:30616"/>
        <dbReference type="ChEBI" id="CHEBI:43474"/>
        <dbReference type="ChEBI" id="CHEBI:456216"/>
    </reaction>
    <physiologicalReaction direction="left-to-right" evidence="12">
        <dbReference type="Rhea" id="RHEA:13066"/>
    </physiologicalReaction>
</comment>
<evidence type="ECO:0000256" key="8">
    <source>
        <dbReference type="ARBA" id="ARBA00022840"/>
    </source>
</evidence>
<dbReference type="EMBL" id="HBKN01020843">
    <property type="protein sequence ID" value="CAE2301761.1"/>
    <property type="molecule type" value="Transcribed_RNA"/>
</dbReference>
<evidence type="ECO:0000256" key="10">
    <source>
        <dbReference type="ARBA" id="ARBA00023128"/>
    </source>
</evidence>
<evidence type="ECO:0000259" key="16">
    <source>
        <dbReference type="SMART" id="SM01024"/>
    </source>
</evidence>
<keyword evidence="5 13" id="KW-0547">Nucleotide-binding</keyword>
<evidence type="ECO:0000256" key="2">
    <source>
        <dbReference type="ARBA" id="ARBA00004434"/>
    </source>
</evidence>
<dbReference type="Pfam" id="PF25426">
    <property type="entry name" value="AAA_lid_BCS1"/>
    <property type="match status" value="1"/>
</dbReference>
<keyword evidence="10" id="KW-0496">Mitochondrion</keyword>